<organism evidence="1 2">
    <name type="scientific">Nocardia panacis</name>
    <dbReference type="NCBI Taxonomy" id="2340916"/>
    <lineage>
        <taxon>Bacteria</taxon>
        <taxon>Bacillati</taxon>
        <taxon>Actinomycetota</taxon>
        <taxon>Actinomycetes</taxon>
        <taxon>Mycobacteriales</taxon>
        <taxon>Nocardiaceae</taxon>
        <taxon>Nocardia</taxon>
    </lineage>
</organism>
<name>A0A3A4KK38_9NOCA</name>
<reference evidence="1 2" key="1">
    <citation type="submission" date="2018-09" db="EMBL/GenBank/DDBJ databases">
        <title>YIM PH21274 draft genome.</title>
        <authorList>
            <person name="Miao C."/>
        </authorList>
    </citation>
    <scope>NUCLEOTIDE SEQUENCE [LARGE SCALE GENOMIC DNA]</scope>
    <source>
        <strain evidence="1 2">YIM PH 21724</strain>
    </source>
</reference>
<evidence type="ECO:0008006" key="3">
    <source>
        <dbReference type="Google" id="ProtNLM"/>
    </source>
</evidence>
<dbReference type="AlphaFoldDB" id="A0A3A4KK38"/>
<accession>A0A3A4KK38</accession>
<evidence type="ECO:0000313" key="1">
    <source>
        <dbReference type="EMBL" id="RJO74170.1"/>
    </source>
</evidence>
<dbReference type="Proteomes" id="UP000266677">
    <property type="component" value="Unassembled WGS sequence"/>
</dbReference>
<evidence type="ECO:0000313" key="2">
    <source>
        <dbReference type="Proteomes" id="UP000266677"/>
    </source>
</evidence>
<proteinExistence type="predicted"/>
<sequence>MAELTNIRIPKPNPALAKILRGPQMKTLVTRKGLRARAIYAEVVAKRTGELAASARVETVLGGLHGDRWIARVRATAPHAASHEYGTGRTDPAYTAPAAHDMIKVLEALDIGS</sequence>
<dbReference type="OrthoDB" id="4560045at2"/>
<keyword evidence="2" id="KW-1185">Reference proteome</keyword>
<dbReference type="RefSeq" id="WP_120042336.1">
    <property type="nucleotide sequence ID" value="NZ_QZFU01000020.1"/>
</dbReference>
<dbReference type="EMBL" id="QZFU01000020">
    <property type="protein sequence ID" value="RJO74170.1"/>
    <property type="molecule type" value="Genomic_DNA"/>
</dbReference>
<comment type="caution">
    <text evidence="1">The sequence shown here is derived from an EMBL/GenBank/DDBJ whole genome shotgun (WGS) entry which is preliminary data.</text>
</comment>
<gene>
    <name evidence="1" type="ORF">D5S18_18630</name>
</gene>
<protein>
    <recommendedName>
        <fullName evidence="3">HK97 gp10 family phage protein</fullName>
    </recommendedName>
</protein>